<keyword evidence="2" id="KW-1185">Reference proteome</keyword>
<dbReference type="RefSeq" id="WP_165143694.1">
    <property type="nucleotide sequence ID" value="NZ_JAALLT010000004.1"/>
</dbReference>
<dbReference type="EMBL" id="JAALLT010000004">
    <property type="protein sequence ID" value="NGP78003.1"/>
    <property type="molecule type" value="Genomic_DNA"/>
</dbReference>
<accession>A0A6M1TCW1</accession>
<dbReference type="AlphaFoldDB" id="A0A6M1TCW1"/>
<name>A0A6M1TCW1_9BACT</name>
<dbReference type="Proteomes" id="UP000473278">
    <property type="component" value="Unassembled WGS sequence"/>
</dbReference>
<organism evidence="1 2">
    <name type="scientific">Halalkalibaculum roseum</name>
    <dbReference type="NCBI Taxonomy" id="2709311"/>
    <lineage>
        <taxon>Bacteria</taxon>
        <taxon>Pseudomonadati</taxon>
        <taxon>Balneolota</taxon>
        <taxon>Balneolia</taxon>
        <taxon>Balneolales</taxon>
        <taxon>Balneolaceae</taxon>
        <taxon>Halalkalibaculum</taxon>
    </lineage>
</organism>
<proteinExistence type="predicted"/>
<protein>
    <submittedName>
        <fullName evidence="1">Uncharacterized protein</fullName>
    </submittedName>
</protein>
<sequence>MELSNLIKKVDGLPALYKSDIRAGDHVRIKTRNSTYCLRVLENDTYLVEGGRFDRKKESPLQMSITGCGLGGAFVKTDLVAACGLNIEFENRVITSTVMSFAVFRNEHLN</sequence>
<evidence type="ECO:0000313" key="1">
    <source>
        <dbReference type="EMBL" id="NGP78003.1"/>
    </source>
</evidence>
<evidence type="ECO:0000313" key="2">
    <source>
        <dbReference type="Proteomes" id="UP000473278"/>
    </source>
</evidence>
<reference evidence="1 2" key="1">
    <citation type="submission" date="2020-02" db="EMBL/GenBank/DDBJ databases">
        <title>Balneolaceae bacterium YR4-1, complete genome.</title>
        <authorList>
            <person name="Li Y."/>
            <person name="Wu S."/>
        </authorList>
    </citation>
    <scope>NUCLEOTIDE SEQUENCE [LARGE SCALE GENOMIC DNA]</scope>
    <source>
        <strain evidence="1 2">YR4-1</strain>
    </source>
</reference>
<gene>
    <name evidence="1" type="ORF">G3570_15240</name>
</gene>
<comment type="caution">
    <text evidence="1">The sequence shown here is derived from an EMBL/GenBank/DDBJ whole genome shotgun (WGS) entry which is preliminary data.</text>
</comment>